<dbReference type="EMBL" id="RIBZ01000704">
    <property type="protein sequence ID" value="RNF98324.1"/>
    <property type="molecule type" value="Genomic_DNA"/>
</dbReference>
<accession>A0A3M8U322</accession>
<gene>
    <name evidence="2" type="ORF">EEJ42_36360</name>
</gene>
<keyword evidence="1" id="KW-0812">Transmembrane</keyword>
<proteinExistence type="predicted"/>
<feature type="non-terminal residue" evidence="2">
    <location>
        <position position="1"/>
    </location>
</feature>
<protein>
    <submittedName>
        <fullName evidence="2">Zf-HC2 domain-containing protein</fullName>
    </submittedName>
</protein>
<evidence type="ECO:0000313" key="2">
    <source>
        <dbReference type="EMBL" id="RNF98324.1"/>
    </source>
</evidence>
<feature type="transmembrane region" description="Helical" evidence="1">
    <location>
        <begin position="25"/>
        <end position="43"/>
    </location>
</feature>
<evidence type="ECO:0000313" key="3">
    <source>
        <dbReference type="Proteomes" id="UP000275401"/>
    </source>
</evidence>
<name>A0A3M8U322_9ACTN</name>
<keyword evidence="3" id="KW-1185">Reference proteome</keyword>
<keyword evidence="1" id="KW-1133">Transmembrane helix</keyword>
<reference evidence="2 3" key="1">
    <citation type="submission" date="2018-11" db="EMBL/GenBank/DDBJ databases">
        <title>The Potential of Streptomyces as Biocontrol Agents against the Tomato grey mould, Botrytis cinerea (Gray mold) Frontiers in Microbiology.</title>
        <authorList>
            <person name="Li D."/>
        </authorList>
    </citation>
    <scope>NUCLEOTIDE SEQUENCE [LARGE SCALE GENOMIC DNA]</scope>
    <source>
        <strain evidence="2 3">NEAU-LD23</strain>
    </source>
</reference>
<evidence type="ECO:0000256" key="1">
    <source>
        <dbReference type="SAM" id="Phobius"/>
    </source>
</evidence>
<dbReference type="Proteomes" id="UP000275401">
    <property type="component" value="Unassembled WGS sequence"/>
</dbReference>
<comment type="caution">
    <text evidence="2">The sequence shown here is derived from an EMBL/GenBank/DDBJ whole genome shotgun (WGS) entry which is preliminary data.</text>
</comment>
<keyword evidence="1" id="KW-0472">Membrane</keyword>
<organism evidence="2 3">
    <name type="scientific">Streptomyces botrytidirepellens</name>
    <dbReference type="NCBI Taxonomy" id="2486417"/>
    <lineage>
        <taxon>Bacteria</taxon>
        <taxon>Bacillati</taxon>
        <taxon>Actinomycetota</taxon>
        <taxon>Actinomycetes</taxon>
        <taxon>Kitasatosporales</taxon>
        <taxon>Streptomycetaceae</taxon>
        <taxon>Streptomyces</taxon>
    </lineage>
</organism>
<dbReference type="AlphaFoldDB" id="A0A3M8U322"/>
<sequence>PGGAPRLLPTDALAGSLATVLSGPAAQGCWAAAAAGCAGLLVLRRTSFDRLERI</sequence>